<proteinExistence type="predicted"/>
<sequence>MRHADEDPELLALVHRYVTPERRYMKLGGSLPGGEAGP</sequence>
<evidence type="ECO:0000313" key="2">
    <source>
        <dbReference type="Proteomes" id="UP000236754"/>
    </source>
</evidence>
<dbReference type="AlphaFoldDB" id="A0A1H5W3X5"/>
<protein>
    <submittedName>
        <fullName evidence="1">Uncharacterized protein</fullName>
    </submittedName>
</protein>
<organism evidence="1 2">
    <name type="scientific">Actinacidiphila yanglinensis</name>
    <dbReference type="NCBI Taxonomy" id="310779"/>
    <lineage>
        <taxon>Bacteria</taxon>
        <taxon>Bacillati</taxon>
        <taxon>Actinomycetota</taxon>
        <taxon>Actinomycetes</taxon>
        <taxon>Kitasatosporales</taxon>
        <taxon>Streptomycetaceae</taxon>
        <taxon>Actinacidiphila</taxon>
    </lineage>
</organism>
<reference evidence="1 2" key="1">
    <citation type="submission" date="2016-10" db="EMBL/GenBank/DDBJ databases">
        <authorList>
            <person name="de Groot N.N."/>
        </authorList>
    </citation>
    <scope>NUCLEOTIDE SEQUENCE [LARGE SCALE GENOMIC DNA]</scope>
    <source>
        <strain evidence="1 2">CGMCC 4.2023</strain>
    </source>
</reference>
<dbReference type="EMBL" id="FNVU01000002">
    <property type="protein sequence ID" value="SEF94140.1"/>
    <property type="molecule type" value="Genomic_DNA"/>
</dbReference>
<accession>A0A1H5W3X5</accession>
<dbReference type="Proteomes" id="UP000236754">
    <property type="component" value="Unassembled WGS sequence"/>
</dbReference>
<keyword evidence="2" id="KW-1185">Reference proteome</keyword>
<evidence type="ECO:0000313" key="1">
    <source>
        <dbReference type="EMBL" id="SEF94140.1"/>
    </source>
</evidence>
<gene>
    <name evidence="1" type="ORF">SAMN05216223_102550</name>
</gene>
<name>A0A1H5W3X5_9ACTN</name>